<keyword evidence="2" id="KW-1185">Reference proteome</keyword>
<dbReference type="RefSeq" id="WP_013712456.1">
    <property type="nucleotide sequence ID" value="NC_015408.1"/>
</dbReference>
<accession>A0AA34WHS7</accession>
<name>A0AA34WHS7_CHLPE</name>
<dbReference type="KEGG" id="cpm:G5S_0378"/>
<evidence type="ECO:0000313" key="2">
    <source>
        <dbReference type="Proteomes" id="UP000008305"/>
    </source>
</evidence>
<evidence type="ECO:0000313" key="1">
    <source>
        <dbReference type="EMBL" id="AEB41378.1"/>
    </source>
</evidence>
<dbReference type="AlphaFoldDB" id="A0AA34WHS7"/>
<gene>
    <name evidence="1" type="ordered locus">G5S_0378</name>
</gene>
<proteinExistence type="predicted"/>
<dbReference type="Proteomes" id="UP000008305">
    <property type="component" value="Chromosome"/>
</dbReference>
<organism evidence="1 2">
    <name type="scientific">Chlamydia pecorum (strain ATCC VR-628 / DSM 29919 / E58)</name>
    <name type="common">Chlamydophila pecorum</name>
    <dbReference type="NCBI Taxonomy" id="331635"/>
    <lineage>
        <taxon>Bacteria</taxon>
        <taxon>Pseudomonadati</taxon>
        <taxon>Chlamydiota</taxon>
        <taxon>Chlamydiia</taxon>
        <taxon>Chlamydiales</taxon>
        <taxon>Chlamydiaceae</taxon>
        <taxon>Chlamydia/Chlamydophila group</taxon>
        <taxon>Chlamydia</taxon>
    </lineage>
</organism>
<dbReference type="EMBL" id="CP002608">
    <property type="protein sequence ID" value="AEB41378.1"/>
    <property type="molecule type" value="Genomic_DNA"/>
</dbReference>
<protein>
    <submittedName>
        <fullName evidence="1">Uncharacterized protein</fullName>
    </submittedName>
</protein>
<reference evidence="1 2" key="1">
    <citation type="journal article" date="2011" name="J. Bacteriol.">
        <title>Genome sequence of the obligate intracellular animal pathogen Chlamydia pecorum E58.</title>
        <authorList>
            <person name="Mojica S."/>
            <person name="Huot Creasy H."/>
            <person name="Daugherty S."/>
            <person name="Read T.D."/>
            <person name="Kim T."/>
            <person name="Kaltenboeck B."/>
            <person name="Bavoil P."/>
            <person name="Myers G.S."/>
        </authorList>
    </citation>
    <scope>NUCLEOTIDE SEQUENCE [LARGE SCALE GENOMIC DNA]</scope>
    <source>
        <strain evidence="1 2">E58</strain>
    </source>
</reference>
<sequence>MKKMLLSFFVFIGSLFSGVFLWDNVPVARQAMQFASDQGMIMFSKSCRLVRRLSGYEKLEVFERHISPEQALSLFPESRDGNAFVELHLVPHVLMRVRFSKEDTGKKSLVSQEGEILWSLTNGEMVLNTGTWSCSKGFQECLLLHADQQDISVMQALATLGGSATRDALLHVLSMKNVRAEKAIKECHKKRLVFASGSLISTHFQHLQPVKGCVTTLHALPVFLRKPSGAVCSPVHYSEDKIHRLVRMVFGKNFLILRSSTVYVPVYKVCLVSSDNSVRIEYINGVTGKPFVAM</sequence>